<dbReference type="VEuPathDB" id="AmoebaDB:ACA1_314860"/>
<evidence type="ECO:0000313" key="1">
    <source>
        <dbReference type="EMBL" id="ELR13178.1"/>
    </source>
</evidence>
<dbReference type="Proteomes" id="UP000011083">
    <property type="component" value="Unassembled WGS sequence"/>
</dbReference>
<dbReference type="EMBL" id="KB008098">
    <property type="protein sequence ID" value="ELR13178.1"/>
    <property type="molecule type" value="Genomic_DNA"/>
</dbReference>
<keyword evidence="2" id="KW-1185">Reference proteome</keyword>
<reference evidence="1 2" key="1">
    <citation type="journal article" date="2013" name="Genome Biol.">
        <title>Genome of Acanthamoeba castellanii highlights extensive lateral gene transfer and early evolution of tyrosine kinase signaling.</title>
        <authorList>
            <person name="Clarke M."/>
            <person name="Lohan A.J."/>
            <person name="Liu B."/>
            <person name="Lagkouvardos I."/>
            <person name="Roy S."/>
            <person name="Zafar N."/>
            <person name="Bertelli C."/>
            <person name="Schilde C."/>
            <person name="Kianianmomeni A."/>
            <person name="Burglin T.R."/>
            <person name="Frech C."/>
            <person name="Turcotte B."/>
            <person name="Kopec K.O."/>
            <person name="Synnott J.M."/>
            <person name="Choo C."/>
            <person name="Paponov I."/>
            <person name="Finkler A."/>
            <person name="Soon Heng Tan C."/>
            <person name="Hutchins A.P."/>
            <person name="Weinmeier T."/>
            <person name="Rattei T."/>
            <person name="Chu J.S."/>
            <person name="Gimenez G."/>
            <person name="Irimia M."/>
            <person name="Rigden D.J."/>
            <person name="Fitzpatrick D.A."/>
            <person name="Lorenzo-Morales J."/>
            <person name="Bateman A."/>
            <person name="Chiu C.H."/>
            <person name="Tang P."/>
            <person name="Hegemann P."/>
            <person name="Fromm H."/>
            <person name="Raoult D."/>
            <person name="Greub G."/>
            <person name="Miranda-Saavedra D."/>
            <person name="Chen N."/>
            <person name="Nash P."/>
            <person name="Ginger M.L."/>
            <person name="Horn M."/>
            <person name="Schaap P."/>
            <person name="Caler L."/>
            <person name="Loftus B."/>
        </authorList>
    </citation>
    <scope>NUCLEOTIDE SEQUENCE [LARGE SCALE GENOMIC DNA]</scope>
    <source>
        <strain evidence="1 2">Neff</strain>
    </source>
</reference>
<accession>L8GKD4</accession>
<protein>
    <submittedName>
        <fullName evidence="1">Uncharacterized protein</fullName>
    </submittedName>
</protein>
<evidence type="ECO:0000313" key="2">
    <source>
        <dbReference type="Proteomes" id="UP000011083"/>
    </source>
</evidence>
<dbReference type="RefSeq" id="XP_004335191.1">
    <property type="nucleotide sequence ID" value="XM_004335143.1"/>
</dbReference>
<sequence length="153" mass="16607">MNLLQLDLLTQDEEKNFRERAIKVVQAAGGIVLKAHQAFYQLLMAIDFLTDANLQVAIIAPSGEETPVDSFLSLLGRTFMPNAVVAMKEEDEGNGTGTGARRYEVGMLRGKTTVGGKVTVMVCDAQSKVCHAPAHSPTDLARELEAAKKTYQL</sequence>
<dbReference type="KEGG" id="acan:ACA1_314860"/>
<gene>
    <name evidence="1" type="ORF">ACA1_314860</name>
</gene>
<dbReference type="GeneID" id="14913712"/>
<name>L8GKD4_ACACF</name>
<dbReference type="AlphaFoldDB" id="L8GKD4"/>
<organism evidence="1 2">
    <name type="scientific">Acanthamoeba castellanii (strain ATCC 30010 / Neff)</name>
    <dbReference type="NCBI Taxonomy" id="1257118"/>
    <lineage>
        <taxon>Eukaryota</taxon>
        <taxon>Amoebozoa</taxon>
        <taxon>Discosea</taxon>
        <taxon>Longamoebia</taxon>
        <taxon>Centramoebida</taxon>
        <taxon>Acanthamoebidae</taxon>
        <taxon>Acanthamoeba</taxon>
    </lineage>
</organism>
<proteinExistence type="predicted"/>